<organism evidence="1 2">
    <name type="scientific">Herpetosiphon gulosus</name>
    <dbReference type="NCBI Taxonomy" id="1973496"/>
    <lineage>
        <taxon>Bacteria</taxon>
        <taxon>Bacillati</taxon>
        <taxon>Chloroflexota</taxon>
        <taxon>Chloroflexia</taxon>
        <taxon>Herpetosiphonales</taxon>
        <taxon>Herpetosiphonaceae</taxon>
        <taxon>Herpetosiphon</taxon>
    </lineage>
</organism>
<dbReference type="RefSeq" id="WP_345722048.1">
    <property type="nucleotide sequence ID" value="NZ_BAABRU010000007.1"/>
</dbReference>
<protein>
    <submittedName>
        <fullName evidence="1">Uncharacterized protein</fullName>
    </submittedName>
</protein>
<proteinExistence type="predicted"/>
<comment type="caution">
    <text evidence="1">The sequence shown here is derived from an EMBL/GenBank/DDBJ whole genome shotgun (WGS) entry which is preliminary data.</text>
</comment>
<dbReference type="Proteomes" id="UP001428290">
    <property type="component" value="Unassembled WGS sequence"/>
</dbReference>
<keyword evidence="2" id="KW-1185">Reference proteome</keyword>
<dbReference type="EMBL" id="BAABRU010000007">
    <property type="protein sequence ID" value="GAA5528431.1"/>
    <property type="molecule type" value="Genomic_DNA"/>
</dbReference>
<reference evidence="1 2" key="1">
    <citation type="submission" date="2024-02" db="EMBL/GenBank/DDBJ databases">
        <title>Herpetosiphon gulosus NBRC 112829.</title>
        <authorList>
            <person name="Ichikawa N."/>
            <person name="Katano-Makiyama Y."/>
            <person name="Hidaka K."/>
        </authorList>
    </citation>
    <scope>NUCLEOTIDE SEQUENCE [LARGE SCALE GENOMIC DNA]</scope>
    <source>
        <strain evidence="1 2">NBRC 112829</strain>
    </source>
</reference>
<accession>A0ABP9X286</accession>
<sequence length="95" mass="10522">MSEQTDPELEVLETATVPHKTNAVEDEAFDYSVSKAGKVFISWYGKQVVILSGAKAQRFLANIAELDGEAAQLVMAKITGNFKRGNERLAKQKRH</sequence>
<evidence type="ECO:0000313" key="2">
    <source>
        <dbReference type="Proteomes" id="UP001428290"/>
    </source>
</evidence>
<name>A0ABP9X286_9CHLR</name>
<gene>
    <name evidence="1" type="ORF">Hgul01_02231</name>
</gene>
<evidence type="ECO:0000313" key="1">
    <source>
        <dbReference type="EMBL" id="GAA5528431.1"/>
    </source>
</evidence>